<dbReference type="EMBL" id="JBHUKU010000014">
    <property type="protein sequence ID" value="MFD2461611.1"/>
    <property type="molecule type" value="Genomic_DNA"/>
</dbReference>
<evidence type="ECO:0000313" key="2">
    <source>
        <dbReference type="Proteomes" id="UP001597419"/>
    </source>
</evidence>
<sequence length="173" mass="18035">MTEAVEQGQMRVLVDPGWTATDEAPEPPIEAMVGAWSLLPDGEYGLFMPNPAYRPSTPDAPLDPVDALLGGIARGEAEAEQLPALLRKVLFGIAVDEEGAAIVRPAPDGAPSALVTTSYGHRDRVPAADWLAVTLPQLAEALPATGVDVLLNPGAPNSLRLLADAVRATAAEE</sequence>
<dbReference type="InterPro" id="IPR047659">
    <property type="entry name" value="T7SS_assoc"/>
</dbReference>
<accession>A0ABW5GL54</accession>
<protein>
    <submittedName>
        <fullName evidence="1">Type VII secretion system-associated protein</fullName>
    </submittedName>
</protein>
<organism evidence="1 2">
    <name type="scientific">Amycolatopsis samaneae</name>
    <dbReference type="NCBI Taxonomy" id="664691"/>
    <lineage>
        <taxon>Bacteria</taxon>
        <taxon>Bacillati</taxon>
        <taxon>Actinomycetota</taxon>
        <taxon>Actinomycetes</taxon>
        <taxon>Pseudonocardiales</taxon>
        <taxon>Pseudonocardiaceae</taxon>
        <taxon>Amycolatopsis</taxon>
    </lineage>
</organism>
<evidence type="ECO:0000313" key="1">
    <source>
        <dbReference type="EMBL" id="MFD2461611.1"/>
    </source>
</evidence>
<keyword evidence="2" id="KW-1185">Reference proteome</keyword>
<proteinExistence type="predicted"/>
<comment type="caution">
    <text evidence="1">The sequence shown here is derived from an EMBL/GenBank/DDBJ whole genome shotgun (WGS) entry which is preliminary data.</text>
</comment>
<dbReference type="RefSeq" id="WP_345390154.1">
    <property type="nucleotide sequence ID" value="NZ_BAABHG010000004.1"/>
</dbReference>
<dbReference type="Proteomes" id="UP001597419">
    <property type="component" value="Unassembled WGS sequence"/>
</dbReference>
<gene>
    <name evidence="1" type="ORF">ACFSYJ_23600</name>
</gene>
<reference evidence="2" key="1">
    <citation type="journal article" date="2019" name="Int. J. Syst. Evol. Microbiol.">
        <title>The Global Catalogue of Microorganisms (GCM) 10K type strain sequencing project: providing services to taxonomists for standard genome sequencing and annotation.</title>
        <authorList>
            <consortium name="The Broad Institute Genomics Platform"/>
            <consortium name="The Broad Institute Genome Sequencing Center for Infectious Disease"/>
            <person name="Wu L."/>
            <person name="Ma J."/>
        </authorList>
    </citation>
    <scope>NUCLEOTIDE SEQUENCE [LARGE SCALE GENOMIC DNA]</scope>
    <source>
        <strain evidence="2">CGMCC 4.7643</strain>
    </source>
</reference>
<dbReference type="NCBIfam" id="NF033532">
    <property type="entry name" value="lone7para_assoc"/>
    <property type="match status" value="1"/>
</dbReference>
<name>A0ABW5GL54_9PSEU</name>